<gene>
    <name evidence="3" type="ORF">PNOK_0213900</name>
</gene>
<dbReference type="GO" id="GO:0016020">
    <property type="term" value="C:membrane"/>
    <property type="evidence" value="ECO:0007669"/>
    <property type="project" value="InterPro"/>
</dbReference>
<dbReference type="InterPro" id="IPR050710">
    <property type="entry name" value="Band7/mec-2_domain"/>
</dbReference>
<dbReference type="SUPFAM" id="SSF117892">
    <property type="entry name" value="Band 7/SPFH domain"/>
    <property type="match status" value="1"/>
</dbReference>
<dbReference type="Pfam" id="PF01145">
    <property type="entry name" value="Band_7"/>
    <property type="match status" value="1"/>
</dbReference>
<feature type="domain" description="Band 7" evidence="2">
    <location>
        <begin position="39"/>
        <end position="197"/>
    </location>
</feature>
<feature type="compositionally biased region" description="Polar residues" evidence="1">
    <location>
        <begin position="7"/>
        <end position="17"/>
    </location>
</feature>
<dbReference type="AlphaFoldDB" id="A0A286URK0"/>
<sequence length="358" mass="40395">MFARNALPSSSRPTSLVSRALKHPRNTPITHRRPQQVRNFLAIVHQGHEAWRLSFGRNPVKLEPGLRIMIPFYHTIQEVDLRETSVTITDLTCYTSDNVPVHVSGSLFFRVRDSYDACFAVDNFEKNVANIGTSAVRSVIGHFTYDEVIADRNKINGRLHEVIGGSINRWGVDCTRFEIQNFKPSNREVEKQLELQMAAERERRKQILDTQAKVNIAEGNKQRMILESEGKLQSQLNDSAGQKQKLILESEGAREAAKNEGEAIAQQVEILARSLAVPSSEPTDADRRKALDALLEYKRLEQLRAIANGHGNSTYFFGDAKGTNTGRDAYEVDNNEKWKRSLDARNPIRSESLVNSKA</sequence>
<dbReference type="SMART" id="SM00244">
    <property type="entry name" value="PHB"/>
    <property type="match status" value="1"/>
</dbReference>
<dbReference type="InterPro" id="IPR001107">
    <property type="entry name" value="Band_7"/>
</dbReference>
<evidence type="ECO:0000313" key="3">
    <source>
        <dbReference type="EMBL" id="PAV22182.1"/>
    </source>
</evidence>
<evidence type="ECO:0000313" key="4">
    <source>
        <dbReference type="Proteomes" id="UP000217199"/>
    </source>
</evidence>
<dbReference type="CDD" id="cd08829">
    <property type="entry name" value="SPFH_paraslipin"/>
    <property type="match status" value="1"/>
</dbReference>
<dbReference type="OrthoDB" id="434619at2759"/>
<dbReference type="STRING" id="2282107.A0A286URK0"/>
<organism evidence="3 4">
    <name type="scientific">Pyrrhoderma noxium</name>
    <dbReference type="NCBI Taxonomy" id="2282107"/>
    <lineage>
        <taxon>Eukaryota</taxon>
        <taxon>Fungi</taxon>
        <taxon>Dikarya</taxon>
        <taxon>Basidiomycota</taxon>
        <taxon>Agaricomycotina</taxon>
        <taxon>Agaricomycetes</taxon>
        <taxon>Hymenochaetales</taxon>
        <taxon>Hymenochaetaceae</taxon>
        <taxon>Pyrrhoderma</taxon>
    </lineage>
</organism>
<reference evidence="3 4" key="1">
    <citation type="journal article" date="2017" name="Mol. Ecol.">
        <title>Comparative and population genomic landscape of Phellinus noxius: A hypervariable fungus causing root rot in trees.</title>
        <authorList>
            <person name="Chung C.L."/>
            <person name="Lee T.J."/>
            <person name="Akiba M."/>
            <person name="Lee H.H."/>
            <person name="Kuo T.H."/>
            <person name="Liu D."/>
            <person name="Ke H.M."/>
            <person name="Yokoi T."/>
            <person name="Roa M.B."/>
            <person name="Lu M.J."/>
            <person name="Chang Y.Y."/>
            <person name="Ann P.J."/>
            <person name="Tsai J.N."/>
            <person name="Chen C.Y."/>
            <person name="Tzean S.S."/>
            <person name="Ota Y."/>
            <person name="Hattori T."/>
            <person name="Sahashi N."/>
            <person name="Liou R.F."/>
            <person name="Kikuchi T."/>
            <person name="Tsai I.J."/>
        </authorList>
    </citation>
    <scope>NUCLEOTIDE SEQUENCE [LARGE SCALE GENOMIC DNA]</scope>
    <source>
        <strain evidence="3 4">FFPRI411160</strain>
    </source>
</reference>
<dbReference type="EMBL" id="NBII01000002">
    <property type="protein sequence ID" value="PAV22182.1"/>
    <property type="molecule type" value="Genomic_DNA"/>
</dbReference>
<dbReference type="InterPro" id="IPR036013">
    <property type="entry name" value="Band_7/SPFH_dom_sf"/>
</dbReference>
<proteinExistence type="predicted"/>
<name>A0A286URK0_9AGAM</name>
<feature type="region of interest" description="Disordered" evidence="1">
    <location>
        <begin position="1"/>
        <end position="29"/>
    </location>
</feature>
<keyword evidence="4" id="KW-1185">Reference proteome</keyword>
<accession>A0A286URK0</accession>
<dbReference type="InParanoid" id="A0A286URK0"/>
<dbReference type="Proteomes" id="UP000217199">
    <property type="component" value="Unassembled WGS sequence"/>
</dbReference>
<feature type="compositionally biased region" description="Basic residues" evidence="1">
    <location>
        <begin position="20"/>
        <end position="29"/>
    </location>
</feature>
<comment type="caution">
    <text evidence="3">The sequence shown here is derived from an EMBL/GenBank/DDBJ whole genome shotgun (WGS) entry which is preliminary data.</text>
</comment>
<protein>
    <submittedName>
        <fullName evidence="3">Stomatin family</fullName>
    </submittedName>
</protein>
<dbReference type="PANTHER" id="PTHR43327">
    <property type="entry name" value="STOMATIN-LIKE PROTEIN 2, MITOCHONDRIAL"/>
    <property type="match status" value="1"/>
</dbReference>
<dbReference type="PANTHER" id="PTHR43327:SF10">
    <property type="entry name" value="STOMATIN-LIKE PROTEIN 2, MITOCHONDRIAL"/>
    <property type="match status" value="1"/>
</dbReference>
<dbReference type="Gene3D" id="3.30.479.30">
    <property type="entry name" value="Band 7 domain"/>
    <property type="match status" value="1"/>
</dbReference>
<evidence type="ECO:0000256" key="1">
    <source>
        <dbReference type="SAM" id="MobiDB-lite"/>
    </source>
</evidence>
<dbReference type="PRINTS" id="PR00721">
    <property type="entry name" value="STOMATIN"/>
</dbReference>
<dbReference type="InterPro" id="IPR001972">
    <property type="entry name" value="Stomatin_HflK_fam"/>
</dbReference>
<evidence type="ECO:0000259" key="2">
    <source>
        <dbReference type="SMART" id="SM00244"/>
    </source>
</evidence>